<dbReference type="SUPFAM" id="SSF103473">
    <property type="entry name" value="MFS general substrate transporter"/>
    <property type="match status" value="1"/>
</dbReference>
<evidence type="ECO:0000256" key="5">
    <source>
        <dbReference type="ARBA" id="ARBA00022692"/>
    </source>
</evidence>
<keyword evidence="3" id="KW-0813">Transport</keyword>
<dbReference type="AlphaFoldDB" id="A0AAN6GM58"/>
<protein>
    <recommendedName>
        <fullName evidence="12">Major facilitator superfamily (MFS) profile domain-containing protein</fullName>
    </recommendedName>
</protein>
<dbReference type="GO" id="GO:0022857">
    <property type="term" value="F:transmembrane transporter activity"/>
    <property type="evidence" value="ECO:0007669"/>
    <property type="project" value="InterPro"/>
</dbReference>
<dbReference type="GO" id="GO:0015798">
    <property type="term" value="P:myo-inositol transport"/>
    <property type="evidence" value="ECO:0007669"/>
    <property type="project" value="UniProtKB-ARBA"/>
</dbReference>
<accession>A0AAN6GM58</accession>
<feature type="signal peptide" evidence="11">
    <location>
        <begin position="1"/>
        <end position="19"/>
    </location>
</feature>
<dbReference type="Gene3D" id="1.20.1250.20">
    <property type="entry name" value="MFS general substrate transporter like domains"/>
    <property type="match status" value="2"/>
</dbReference>
<evidence type="ECO:0000256" key="6">
    <source>
        <dbReference type="ARBA" id="ARBA00022989"/>
    </source>
</evidence>
<evidence type="ECO:0000313" key="14">
    <source>
        <dbReference type="Proteomes" id="UP001176517"/>
    </source>
</evidence>
<keyword evidence="5 10" id="KW-0812">Transmembrane</keyword>
<gene>
    <name evidence="13" type="ORF">OC846_005263</name>
</gene>
<evidence type="ECO:0000256" key="4">
    <source>
        <dbReference type="ARBA" id="ARBA00022475"/>
    </source>
</evidence>
<comment type="caution">
    <text evidence="13">The sequence shown here is derived from an EMBL/GenBank/DDBJ whole genome shotgun (WGS) entry which is preliminary data.</text>
</comment>
<dbReference type="PANTHER" id="PTHR48020">
    <property type="entry name" value="PROTON MYO-INOSITOL COTRANSPORTER"/>
    <property type="match status" value="1"/>
</dbReference>
<feature type="transmembrane region" description="Helical" evidence="10">
    <location>
        <begin position="165"/>
        <end position="188"/>
    </location>
</feature>
<evidence type="ECO:0000259" key="12">
    <source>
        <dbReference type="PROSITE" id="PS50850"/>
    </source>
</evidence>
<feature type="transmembrane region" description="Helical" evidence="10">
    <location>
        <begin position="79"/>
        <end position="99"/>
    </location>
</feature>
<dbReference type="EMBL" id="JAPDMZ010000192">
    <property type="protein sequence ID" value="KAK0546466.1"/>
    <property type="molecule type" value="Genomic_DNA"/>
</dbReference>
<dbReference type="InterPro" id="IPR003663">
    <property type="entry name" value="Sugar/inositol_transpt"/>
</dbReference>
<dbReference type="InterPro" id="IPR005829">
    <property type="entry name" value="Sugar_transporter_CS"/>
</dbReference>
<feature type="transmembrane region" description="Helical" evidence="10">
    <location>
        <begin position="136"/>
        <end position="153"/>
    </location>
</feature>
<dbReference type="InterPro" id="IPR036259">
    <property type="entry name" value="MFS_trans_sf"/>
</dbReference>
<dbReference type="GO" id="GO:0015791">
    <property type="term" value="P:polyol transmembrane transport"/>
    <property type="evidence" value="ECO:0007669"/>
    <property type="project" value="UniProtKB-ARBA"/>
</dbReference>
<evidence type="ECO:0000256" key="3">
    <source>
        <dbReference type="ARBA" id="ARBA00022448"/>
    </source>
</evidence>
<evidence type="ECO:0000256" key="8">
    <source>
        <dbReference type="ARBA" id="ARBA00049119"/>
    </source>
</evidence>
<name>A0AAN6GM58_9BASI</name>
<comment type="subcellular location">
    <subcellularLocation>
        <location evidence="1">Cell membrane</location>
        <topology evidence="1">Multi-pass membrane protein</topology>
    </subcellularLocation>
</comment>
<reference evidence="13" key="1">
    <citation type="journal article" date="2023" name="PhytoFront">
        <title>Draft Genome Resources of Seven Strains of Tilletia horrida, Causal Agent of Kernel Smut of Rice.</title>
        <authorList>
            <person name="Khanal S."/>
            <person name="Antony Babu S."/>
            <person name="Zhou X.G."/>
        </authorList>
    </citation>
    <scope>NUCLEOTIDE SEQUENCE</scope>
    <source>
        <strain evidence="13">TX6</strain>
    </source>
</reference>
<dbReference type="InterPro" id="IPR050814">
    <property type="entry name" value="Myo-inositol_Transporter"/>
</dbReference>
<feature type="transmembrane region" description="Helical" evidence="10">
    <location>
        <begin position="500"/>
        <end position="524"/>
    </location>
</feature>
<organism evidence="13 14">
    <name type="scientific">Tilletia horrida</name>
    <dbReference type="NCBI Taxonomy" id="155126"/>
    <lineage>
        <taxon>Eukaryota</taxon>
        <taxon>Fungi</taxon>
        <taxon>Dikarya</taxon>
        <taxon>Basidiomycota</taxon>
        <taxon>Ustilaginomycotina</taxon>
        <taxon>Exobasidiomycetes</taxon>
        <taxon>Tilletiales</taxon>
        <taxon>Tilletiaceae</taxon>
        <taxon>Tilletia</taxon>
    </lineage>
</organism>
<sequence length="645" mass="69349">MPGLSHLSVLAAVSSLSGAQFGFDTAIISGALVSIHSDLRPSSSSPTNNGTAALTGQNGTVPASYSTLSRPLNTGEQELIVSITTVGAIVGALASGYLSRFWGRRTLTMVSSILFALGSVEQAASQYVREMVLGRAIVGLAIGLASMVTPTYLSEVCPSDVRGRLVSLNIFFVTAGQVIAYAVSASLFHLPHSWRFMILIGVIPAIVQLVGVIYLDESPRWLISRGRERQARETFKRIYPSWTDSQIDAEMSIIRASSGNTTNTSDAASAPSSSALAKSRRSTNDLVALFRNKAHRKALVLACGLQLFQQLCGFNALCYFGASILRMAGFRSNPVLAALPIAVANCAGTAIAMRLVDRPRFGRRKLLLWTTAFAALWLALLGAALLGVKDLGEVEEHKDPLSDLLAKPEPTSVFAQPQSRLFDARDLTLPSSLTNSSVANQSNAAMTLDALSTVRSENPPSAWAFVSLTLMVAFTMSYALGLGVIPWVVQAEALGADVRLRAVGGALATASNWTANLFVSAVFLDLVHLITLPGSFMLYSGITMLAWVFAWFNLPEMSGLDIDHTSRMFERDGLASSTYRPVRGEDDDERGGDSERLLSGRAGLRGERADEEIWRVHDSEDEENEDEDEEGNPAAANHKRRTSNS</sequence>
<proteinExistence type="inferred from homology"/>
<dbReference type="InterPro" id="IPR020846">
    <property type="entry name" value="MFS_dom"/>
</dbReference>
<feature type="transmembrane region" description="Helical" evidence="10">
    <location>
        <begin position="367"/>
        <end position="388"/>
    </location>
</feature>
<evidence type="ECO:0000256" key="11">
    <source>
        <dbReference type="SAM" id="SignalP"/>
    </source>
</evidence>
<comment type="catalytic activity">
    <reaction evidence="8">
        <text>myo-inositol(out) + H(+)(out) = myo-inositol(in) + H(+)(in)</text>
        <dbReference type="Rhea" id="RHEA:60364"/>
        <dbReference type="ChEBI" id="CHEBI:15378"/>
        <dbReference type="ChEBI" id="CHEBI:17268"/>
    </reaction>
</comment>
<feature type="chain" id="PRO_5042875259" description="Major facilitator superfamily (MFS) profile domain-containing protein" evidence="11">
    <location>
        <begin position="20"/>
        <end position="645"/>
    </location>
</feature>
<dbReference type="PROSITE" id="PS50850">
    <property type="entry name" value="MFS"/>
    <property type="match status" value="1"/>
</dbReference>
<dbReference type="PANTHER" id="PTHR48020:SF12">
    <property type="entry name" value="PROTON MYO-INOSITOL COTRANSPORTER"/>
    <property type="match status" value="1"/>
</dbReference>
<evidence type="ECO:0000256" key="10">
    <source>
        <dbReference type="SAM" id="Phobius"/>
    </source>
</evidence>
<dbReference type="PRINTS" id="PR00171">
    <property type="entry name" value="SUGRTRNSPORT"/>
</dbReference>
<feature type="transmembrane region" description="Helical" evidence="10">
    <location>
        <begin position="536"/>
        <end position="554"/>
    </location>
</feature>
<keyword evidence="4" id="KW-1003">Cell membrane</keyword>
<evidence type="ECO:0000256" key="1">
    <source>
        <dbReference type="ARBA" id="ARBA00004651"/>
    </source>
</evidence>
<feature type="domain" description="Major facilitator superfamily (MFS) profile" evidence="12">
    <location>
        <begin position="10"/>
        <end position="558"/>
    </location>
</feature>
<feature type="transmembrane region" description="Helical" evidence="10">
    <location>
        <begin position="334"/>
        <end position="355"/>
    </location>
</feature>
<dbReference type="Proteomes" id="UP001176517">
    <property type="component" value="Unassembled WGS sequence"/>
</dbReference>
<dbReference type="Pfam" id="PF00083">
    <property type="entry name" value="Sugar_tr"/>
    <property type="match status" value="2"/>
</dbReference>
<feature type="region of interest" description="Disordered" evidence="9">
    <location>
        <begin position="579"/>
        <end position="645"/>
    </location>
</feature>
<feature type="compositionally biased region" description="Basic and acidic residues" evidence="9">
    <location>
        <begin position="591"/>
        <end position="618"/>
    </location>
</feature>
<keyword evidence="14" id="KW-1185">Reference proteome</keyword>
<dbReference type="PROSITE" id="PS00217">
    <property type="entry name" value="SUGAR_TRANSPORT_2"/>
    <property type="match status" value="1"/>
</dbReference>
<evidence type="ECO:0000256" key="2">
    <source>
        <dbReference type="ARBA" id="ARBA00010992"/>
    </source>
</evidence>
<dbReference type="GO" id="GO:0005886">
    <property type="term" value="C:plasma membrane"/>
    <property type="evidence" value="ECO:0007669"/>
    <property type="project" value="UniProtKB-SubCell"/>
</dbReference>
<dbReference type="InterPro" id="IPR005828">
    <property type="entry name" value="MFS_sugar_transport-like"/>
</dbReference>
<feature type="compositionally biased region" description="Acidic residues" evidence="9">
    <location>
        <begin position="619"/>
        <end position="631"/>
    </location>
</feature>
<evidence type="ECO:0000256" key="7">
    <source>
        <dbReference type="ARBA" id="ARBA00023136"/>
    </source>
</evidence>
<keyword evidence="7 10" id="KW-0472">Membrane</keyword>
<evidence type="ECO:0000313" key="13">
    <source>
        <dbReference type="EMBL" id="KAK0546466.1"/>
    </source>
</evidence>
<evidence type="ECO:0000256" key="9">
    <source>
        <dbReference type="SAM" id="MobiDB-lite"/>
    </source>
</evidence>
<feature type="transmembrane region" description="Helical" evidence="10">
    <location>
        <begin position="194"/>
        <end position="215"/>
    </location>
</feature>
<comment type="similarity">
    <text evidence="2">Belongs to the major facilitator superfamily. Sugar transporter (TC 2.A.1.1) family.</text>
</comment>
<keyword evidence="6 10" id="KW-1133">Transmembrane helix</keyword>
<feature type="transmembrane region" description="Helical" evidence="10">
    <location>
        <begin position="298"/>
        <end position="322"/>
    </location>
</feature>
<keyword evidence="11" id="KW-0732">Signal</keyword>
<feature type="transmembrane region" description="Helical" evidence="10">
    <location>
        <begin position="462"/>
        <end position="488"/>
    </location>
</feature>